<accession>A0AAV6VPC7</accession>
<evidence type="ECO:0000313" key="2">
    <source>
        <dbReference type="EMBL" id="KAG8198479.1"/>
    </source>
</evidence>
<feature type="region of interest" description="Disordered" evidence="1">
    <location>
        <begin position="36"/>
        <end position="89"/>
    </location>
</feature>
<dbReference type="AlphaFoldDB" id="A0AAV6VPC7"/>
<proteinExistence type="predicted"/>
<dbReference type="Proteomes" id="UP000827092">
    <property type="component" value="Unassembled WGS sequence"/>
</dbReference>
<evidence type="ECO:0000256" key="1">
    <source>
        <dbReference type="SAM" id="MobiDB-lite"/>
    </source>
</evidence>
<dbReference type="EMBL" id="JAFNEN010000039">
    <property type="protein sequence ID" value="KAG8198479.1"/>
    <property type="molecule type" value="Genomic_DNA"/>
</dbReference>
<protein>
    <submittedName>
        <fullName evidence="2">Uncharacterized protein</fullName>
    </submittedName>
</protein>
<evidence type="ECO:0000313" key="3">
    <source>
        <dbReference type="Proteomes" id="UP000827092"/>
    </source>
</evidence>
<name>A0AAV6VPC7_9ARAC</name>
<sequence>MTLAITNNDRTAVRCFVQIHLWGLCGAESVTCVAGRTGTGRPVSPWPGRTTTPGMRMETARGCGSPSHTTPSDGVASQKDLNTVEHCQM</sequence>
<keyword evidence="3" id="KW-1185">Reference proteome</keyword>
<gene>
    <name evidence="2" type="ORF">JTE90_017347</name>
</gene>
<organism evidence="2 3">
    <name type="scientific">Oedothorax gibbosus</name>
    <dbReference type="NCBI Taxonomy" id="931172"/>
    <lineage>
        <taxon>Eukaryota</taxon>
        <taxon>Metazoa</taxon>
        <taxon>Ecdysozoa</taxon>
        <taxon>Arthropoda</taxon>
        <taxon>Chelicerata</taxon>
        <taxon>Arachnida</taxon>
        <taxon>Araneae</taxon>
        <taxon>Araneomorphae</taxon>
        <taxon>Entelegynae</taxon>
        <taxon>Araneoidea</taxon>
        <taxon>Linyphiidae</taxon>
        <taxon>Erigoninae</taxon>
        <taxon>Oedothorax</taxon>
    </lineage>
</organism>
<comment type="caution">
    <text evidence="2">The sequence shown here is derived from an EMBL/GenBank/DDBJ whole genome shotgun (WGS) entry which is preliminary data.</text>
</comment>
<reference evidence="2 3" key="1">
    <citation type="journal article" date="2022" name="Nat. Ecol. Evol.">
        <title>A masculinizing supergene underlies an exaggerated male reproductive morph in a spider.</title>
        <authorList>
            <person name="Hendrickx F."/>
            <person name="De Corte Z."/>
            <person name="Sonet G."/>
            <person name="Van Belleghem S.M."/>
            <person name="Kostlbacher S."/>
            <person name="Vangestel C."/>
        </authorList>
    </citation>
    <scope>NUCLEOTIDE SEQUENCE [LARGE SCALE GENOMIC DNA]</scope>
    <source>
        <strain evidence="2">W744_W776</strain>
    </source>
</reference>